<dbReference type="SUPFAM" id="SSF103481">
    <property type="entry name" value="Multidrug resistance efflux transporter EmrE"/>
    <property type="match status" value="1"/>
</dbReference>
<feature type="transmembrane region" description="Helical" evidence="6">
    <location>
        <begin position="75"/>
        <end position="96"/>
    </location>
</feature>
<dbReference type="GO" id="GO:0055085">
    <property type="term" value="P:transmembrane transport"/>
    <property type="evidence" value="ECO:0007669"/>
    <property type="project" value="InterPro"/>
</dbReference>
<evidence type="ECO:0000256" key="4">
    <source>
        <dbReference type="ARBA" id="ARBA00022989"/>
    </source>
</evidence>
<keyword evidence="8" id="KW-1185">Reference proteome</keyword>
<sequence length="388" mass="42743">MAARWKAAKVKIDAVYRMSHNGHVVLTGLPDGVVTVDTHEDLDAGELEDEKFQEQPFLKRASTKHSHRAPDPRPFLPAAVASIVIGVASVVPYNMVIRGDPGSPLFISFFLHLAIISRSLPHAATLMRESSIPWRYHAAIVLCGCAFVNFKSDAYVRLPASVCMMLSNLRMMVGVVVQYAIFRKKYSLSQLFGVLVVTAGIAWASDAMQRARAGNATQSVEASSDFMVGCVEVLISSVSLAFMSAAIKIAFEKFGENVEEQIFVQHLCGLFIVFPAQWDKVGPRVHDWFQRSDWWLILNLVMSVCSTFAARSAAAQMAGRSPSLLMTQLVQTMECFLQLLVVAMMRVPPWPPVGFWGGTVVLMLGTLQYLRASADLPKTTATTSEKQQ</sequence>
<dbReference type="AlphaFoldDB" id="A0AA36I2F3"/>
<feature type="transmembrane region" description="Helical" evidence="6">
    <location>
        <begin position="353"/>
        <end position="370"/>
    </location>
</feature>
<comment type="subcellular location">
    <subcellularLocation>
        <location evidence="1">Membrane</location>
        <topology evidence="1">Multi-pass membrane protein</topology>
    </subcellularLocation>
</comment>
<proteinExistence type="predicted"/>
<dbReference type="InterPro" id="IPR037185">
    <property type="entry name" value="EmrE-like"/>
</dbReference>
<dbReference type="Proteomes" id="UP001178507">
    <property type="component" value="Unassembled WGS sequence"/>
</dbReference>
<dbReference type="InterPro" id="IPR013657">
    <property type="entry name" value="SCL35B1-4/HUT1"/>
</dbReference>
<dbReference type="Pfam" id="PF08449">
    <property type="entry name" value="UAA"/>
    <property type="match status" value="1"/>
</dbReference>
<keyword evidence="5 6" id="KW-0472">Membrane</keyword>
<feature type="transmembrane region" description="Helical" evidence="6">
    <location>
        <begin position="188"/>
        <end position="206"/>
    </location>
</feature>
<evidence type="ECO:0000256" key="6">
    <source>
        <dbReference type="SAM" id="Phobius"/>
    </source>
</evidence>
<keyword evidence="4 6" id="KW-1133">Transmembrane helix</keyword>
<evidence type="ECO:0000256" key="2">
    <source>
        <dbReference type="ARBA" id="ARBA00022448"/>
    </source>
</evidence>
<organism evidence="7 8">
    <name type="scientific">Effrenium voratum</name>
    <dbReference type="NCBI Taxonomy" id="2562239"/>
    <lineage>
        <taxon>Eukaryota</taxon>
        <taxon>Sar</taxon>
        <taxon>Alveolata</taxon>
        <taxon>Dinophyceae</taxon>
        <taxon>Suessiales</taxon>
        <taxon>Symbiodiniaceae</taxon>
        <taxon>Effrenium</taxon>
    </lineage>
</organism>
<comment type="caution">
    <text evidence="7">The sequence shown here is derived from an EMBL/GenBank/DDBJ whole genome shotgun (WGS) entry which is preliminary data.</text>
</comment>
<feature type="transmembrane region" description="Helical" evidence="6">
    <location>
        <begin position="294"/>
        <end position="313"/>
    </location>
</feature>
<gene>
    <name evidence="7" type="ORF">EVOR1521_LOCUS7441</name>
</gene>
<evidence type="ECO:0000313" key="8">
    <source>
        <dbReference type="Proteomes" id="UP001178507"/>
    </source>
</evidence>
<feature type="transmembrane region" description="Helical" evidence="6">
    <location>
        <begin position="156"/>
        <end position="181"/>
    </location>
</feature>
<dbReference type="GO" id="GO:0016020">
    <property type="term" value="C:membrane"/>
    <property type="evidence" value="ECO:0007669"/>
    <property type="project" value="UniProtKB-SubCell"/>
</dbReference>
<dbReference type="EMBL" id="CAUJNA010000597">
    <property type="protein sequence ID" value="CAJ1379090.1"/>
    <property type="molecule type" value="Genomic_DNA"/>
</dbReference>
<feature type="transmembrane region" description="Helical" evidence="6">
    <location>
        <begin position="132"/>
        <end position="150"/>
    </location>
</feature>
<keyword evidence="2" id="KW-0813">Transport</keyword>
<keyword evidence="3 6" id="KW-0812">Transmembrane</keyword>
<accession>A0AA36I2F3</accession>
<evidence type="ECO:0000256" key="5">
    <source>
        <dbReference type="ARBA" id="ARBA00023136"/>
    </source>
</evidence>
<evidence type="ECO:0000256" key="3">
    <source>
        <dbReference type="ARBA" id="ARBA00022692"/>
    </source>
</evidence>
<reference evidence="7" key="1">
    <citation type="submission" date="2023-08" db="EMBL/GenBank/DDBJ databases">
        <authorList>
            <person name="Chen Y."/>
            <person name="Shah S."/>
            <person name="Dougan E. K."/>
            <person name="Thang M."/>
            <person name="Chan C."/>
        </authorList>
    </citation>
    <scope>NUCLEOTIDE SEQUENCE</scope>
</reference>
<protein>
    <submittedName>
        <fullName evidence="7">Uncharacterized protein</fullName>
    </submittedName>
</protein>
<evidence type="ECO:0000313" key="7">
    <source>
        <dbReference type="EMBL" id="CAJ1379090.1"/>
    </source>
</evidence>
<evidence type="ECO:0000256" key="1">
    <source>
        <dbReference type="ARBA" id="ARBA00004141"/>
    </source>
</evidence>
<name>A0AA36I2F3_9DINO</name>